<dbReference type="AlphaFoldDB" id="A0A9X4QUG0"/>
<name>A0A9X4QUG0_9BACL</name>
<sequence length="149" mass="15219">MSNDLLDYKASVPSSVLGGTAPLTIPVAPGLQLANLGIFIVPPVPLSNRVELKGTVGIQATAGNPAITIRVFRVPDNVGSGIQIFSKALNVESGALAERFYTASFSTIDFNVAAATGFIVYNLTIEASAAASANVIGPITFTGLAIGNV</sequence>
<protein>
    <submittedName>
        <fullName evidence="1">Exosporium protein C</fullName>
    </submittedName>
</protein>
<accession>A0A9X4QUG0</accession>
<evidence type="ECO:0000313" key="1">
    <source>
        <dbReference type="EMBL" id="MDG0812231.1"/>
    </source>
</evidence>
<dbReference type="RefSeq" id="WP_277535427.1">
    <property type="nucleotide sequence ID" value="NZ_JAPDIA010000008.1"/>
</dbReference>
<reference evidence="1" key="1">
    <citation type="submission" date="2022-10" db="EMBL/GenBank/DDBJ databases">
        <title>Comparative genomic analysis of Cohnella hashimotonis sp. nov., isolated from the International Space Station.</title>
        <authorList>
            <person name="Simpson A."/>
            <person name="Venkateswaran K."/>
        </authorList>
    </citation>
    <scope>NUCLEOTIDE SEQUENCE</scope>
    <source>
        <strain evidence="1">DSM 28161</strain>
    </source>
</reference>
<dbReference type="Proteomes" id="UP001153404">
    <property type="component" value="Unassembled WGS sequence"/>
</dbReference>
<gene>
    <name evidence="1" type="ORF">OMP40_24920</name>
</gene>
<comment type="caution">
    <text evidence="1">The sequence shown here is derived from an EMBL/GenBank/DDBJ whole genome shotgun (WGS) entry which is preliminary data.</text>
</comment>
<proteinExistence type="predicted"/>
<dbReference type="EMBL" id="JAPDIA010000008">
    <property type="protein sequence ID" value="MDG0812231.1"/>
    <property type="molecule type" value="Genomic_DNA"/>
</dbReference>
<evidence type="ECO:0000313" key="2">
    <source>
        <dbReference type="Proteomes" id="UP001153404"/>
    </source>
</evidence>
<keyword evidence="2" id="KW-1185">Reference proteome</keyword>
<organism evidence="1 2">
    <name type="scientific">Cohnella rhizosphaerae</name>
    <dbReference type="NCBI Taxonomy" id="1457232"/>
    <lineage>
        <taxon>Bacteria</taxon>
        <taxon>Bacillati</taxon>
        <taxon>Bacillota</taxon>
        <taxon>Bacilli</taxon>
        <taxon>Bacillales</taxon>
        <taxon>Paenibacillaceae</taxon>
        <taxon>Cohnella</taxon>
    </lineage>
</organism>